<name>A0A0C4YK85_9BURK</name>
<comment type="similarity">
    <text evidence="1 2">Belongs to the outer membrane factor (OMF) (TC 1.B.17) family.</text>
</comment>
<keyword evidence="2" id="KW-0449">Lipoprotein</keyword>
<dbReference type="Proteomes" id="UP000031843">
    <property type="component" value="Chromosome secondary"/>
</dbReference>
<reference evidence="3 4" key="1">
    <citation type="journal article" date="2015" name="Genome Announc.">
        <title>Complete Genome Sequence of Cupriavidus basilensis 4G11, Isolated from the Oak Ridge Field Research Center Site.</title>
        <authorList>
            <person name="Ray J."/>
            <person name="Waters R.J."/>
            <person name="Skerker J.M."/>
            <person name="Kuehl J.V."/>
            <person name="Price M.N."/>
            <person name="Huang J."/>
            <person name="Chakraborty R."/>
            <person name="Arkin A.P."/>
            <person name="Deutschbauer A."/>
        </authorList>
    </citation>
    <scope>NUCLEOTIDE SEQUENCE [LARGE SCALE GENOMIC DNA]</scope>
    <source>
        <strain evidence="3">4G11</strain>
    </source>
</reference>
<comment type="subcellular location">
    <subcellularLocation>
        <location evidence="2">Cell membrane</location>
        <topology evidence="2">Lipid-anchor</topology>
    </subcellularLocation>
</comment>
<evidence type="ECO:0000256" key="1">
    <source>
        <dbReference type="ARBA" id="ARBA00007613"/>
    </source>
</evidence>
<dbReference type="Gene3D" id="1.20.1600.10">
    <property type="entry name" value="Outer membrane efflux proteins (OEP)"/>
    <property type="match status" value="1"/>
</dbReference>
<dbReference type="OrthoDB" id="9770517at2"/>
<protein>
    <submittedName>
        <fullName evidence="3">Outer membrane protein</fullName>
    </submittedName>
</protein>
<keyword evidence="2" id="KW-0564">Palmitate</keyword>
<dbReference type="PANTHER" id="PTHR30203:SF29">
    <property type="entry name" value="PROTEIN CYAE"/>
    <property type="match status" value="1"/>
</dbReference>
<keyword evidence="2" id="KW-0472">Membrane</keyword>
<proteinExistence type="inferred from homology"/>
<dbReference type="InterPro" id="IPR010131">
    <property type="entry name" value="MdtP/NodT-like"/>
</dbReference>
<keyword evidence="4" id="KW-1185">Reference proteome</keyword>
<gene>
    <name evidence="3" type="ORF">RR42_s0794</name>
</gene>
<evidence type="ECO:0000313" key="4">
    <source>
        <dbReference type="Proteomes" id="UP000031843"/>
    </source>
</evidence>
<keyword evidence="2" id="KW-1134">Transmembrane beta strand</keyword>
<dbReference type="Gene3D" id="2.20.200.10">
    <property type="entry name" value="Outer membrane efflux proteins (OEP)"/>
    <property type="match status" value="1"/>
</dbReference>
<organism evidence="3 4">
    <name type="scientific">Cupriavidus basilensis</name>
    <dbReference type="NCBI Taxonomy" id="68895"/>
    <lineage>
        <taxon>Bacteria</taxon>
        <taxon>Pseudomonadati</taxon>
        <taxon>Pseudomonadota</taxon>
        <taxon>Betaproteobacteria</taxon>
        <taxon>Burkholderiales</taxon>
        <taxon>Burkholderiaceae</taxon>
        <taxon>Cupriavidus</taxon>
    </lineage>
</organism>
<dbReference type="NCBIfam" id="TIGR01845">
    <property type="entry name" value="outer_NodT"/>
    <property type="match status" value="1"/>
</dbReference>
<keyword evidence="2" id="KW-0812">Transmembrane</keyword>
<dbReference type="InterPro" id="IPR003423">
    <property type="entry name" value="OMP_efflux"/>
</dbReference>
<dbReference type="KEGG" id="cbw:RR42_s0794"/>
<dbReference type="RefSeq" id="WP_082055094.1">
    <property type="nucleotide sequence ID" value="NZ_CP010537.1"/>
</dbReference>
<dbReference type="STRING" id="68895.RR42_s0794"/>
<dbReference type="SUPFAM" id="SSF56954">
    <property type="entry name" value="Outer membrane efflux proteins (OEP)"/>
    <property type="match status" value="1"/>
</dbReference>
<dbReference type="GO" id="GO:0005886">
    <property type="term" value="C:plasma membrane"/>
    <property type="evidence" value="ECO:0007669"/>
    <property type="project" value="UniProtKB-SubCell"/>
</dbReference>
<dbReference type="EMBL" id="CP010537">
    <property type="protein sequence ID" value="AJG22384.1"/>
    <property type="molecule type" value="Genomic_DNA"/>
</dbReference>
<dbReference type="GO" id="GO:0015562">
    <property type="term" value="F:efflux transmembrane transporter activity"/>
    <property type="evidence" value="ECO:0007669"/>
    <property type="project" value="InterPro"/>
</dbReference>
<dbReference type="PANTHER" id="PTHR30203">
    <property type="entry name" value="OUTER MEMBRANE CATION EFFLUX PROTEIN"/>
    <property type="match status" value="1"/>
</dbReference>
<sequence>MYPLISSAAPVFRRSTCQTLLGAAVFILIGLAGCATAPAGSAPAATTVNVPSQWSESAIATKGVVAAEWWRDFGSNELDALIDTALKSNRDLKIAAARLAQARALTDGAQAERLPQLGAVAGAQRGRETGIDPRAERSFGGLRASWEVDVFGRGALAVDAAQADAQAATQALRATQIALAADVATAYFELQTLLHRVVLNRQAIALAQRQVEVVRRKFEAGQATSVDVERWQAELAQEQAVTEQLDGSLRVRHRQLAVLLGVSEAPVLNLQATASTPQPPATLLPGELLERRPDVLRQARALDAALARVGVARREVYPRLQIEWANTRERTAIVGQSASPQVVLGYGVSLTLPILDGGRIRANIAVNEARANEAMAEYEKAMLAALSDAEVALAQWSTSEASLSKWQQAQAAGETAALRAERLFEAGLTDVSSVLDARRSYLRAQDAVSQAEGARWAAAVGLRRVFAGAV</sequence>
<dbReference type="AlphaFoldDB" id="A0A0C4YK85"/>
<evidence type="ECO:0000256" key="2">
    <source>
        <dbReference type="RuleBase" id="RU362097"/>
    </source>
</evidence>
<dbReference type="Pfam" id="PF02321">
    <property type="entry name" value="OEP"/>
    <property type="match status" value="2"/>
</dbReference>
<evidence type="ECO:0000313" key="3">
    <source>
        <dbReference type="EMBL" id="AJG22384.1"/>
    </source>
</evidence>
<accession>A0A0C4YK85</accession>